<dbReference type="PANTHER" id="PTHR24104">
    <property type="entry name" value="E3 UBIQUITIN-PROTEIN LIGASE NHLRC1-RELATED"/>
    <property type="match status" value="1"/>
</dbReference>
<reference evidence="3" key="1">
    <citation type="journal article" date="2023" name="G3 (Bethesda)">
        <title>Whole genome assembly and annotation of the endangered Caribbean coral Acropora cervicornis.</title>
        <authorList>
            <person name="Selwyn J.D."/>
            <person name="Vollmer S.V."/>
        </authorList>
    </citation>
    <scope>NUCLEOTIDE SEQUENCE</scope>
    <source>
        <strain evidence="3">K2</strain>
    </source>
</reference>
<dbReference type="GO" id="GO:0043161">
    <property type="term" value="P:proteasome-mediated ubiquitin-dependent protein catabolic process"/>
    <property type="evidence" value="ECO:0007669"/>
    <property type="project" value="TreeGrafter"/>
</dbReference>
<sequence>MSERSLNFWFRLAFRLLVSDKWEKVKDLVEGNDATYRWLKEQILTAIREIVEKSFRSFLGSAALNLRDRLIALKYVNLDEETYNKAKFWLGQETGKFALEDSDNSTDDRVVACKIALLEAAFINYDQPAVATRSFRSLLRKLKGIVVVHSTIKDKNNPSFLAQVKNIEEAAKEYIVTLGQEVHDWPEFDIPAEALPGESPEYQTSDIWCFGDYGMADGQISYPEKVAIDKEGHFLVLEENVIGVGDVITIQRIQLFDCNGKFLKCLLQRGQGKVNGMADFCLTQDVNLLVADEDGDNMSRIQIFDYEGNQLLQIAPCSEGESSLKIRPKFMHLTIDHEGRVIAGDTSGFSVHVFGIDGKVVSKFGKFGRNEGDFQSIDAVSCDKMGKIYVADSVRRQIQVFDTDGNFLSLFGPSGTYLRYMFFDAARKEVFGTDYENHKIRVYSEEGEPLREHGKFGTTLNECWFPYGLAQLPDGKIAIAERENHRITVLKI</sequence>
<evidence type="ECO:0000313" key="3">
    <source>
        <dbReference type="EMBL" id="KAK2553979.1"/>
    </source>
</evidence>
<dbReference type="SUPFAM" id="SSF101898">
    <property type="entry name" value="NHL repeat"/>
    <property type="match status" value="1"/>
</dbReference>
<accession>A0AAD9Q3E2</accession>
<dbReference type="InterPro" id="IPR001258">
    <property type="entry name" value="NHL_repeat"/>
</dbReference>
<dbReference type="EMBL" id="JARQWQ010000073">
    <property type="protein sequence ID" value="KAK2553979.1"/>
    <property type="molecule type" value="Genomic_DNA"/>
</dbReference>
<keyword evidence="1" id="KW-0677">Repeat</keyword>
<dbReference type="InterPro" id="IPR050952">
    <property type="entry name" value="TRIM-NHL_E3_ligases"/>
</dbReference>
<dbReference type="Gene3D" id="2.120.10.30">
    <property type="entry name" value="TolB, C-terminal domain"/>
    <property type="match status" value="2"/>
</dbReference>
<evidence type="ECO:0000313" key="4">
    <source>
        <dbReference type="Proteomes" id="UP001249851"/>
    </source>
</evidence>
<organism evidence="3 4">
    <name type="scientific">Acropora cervicornis</name>
    <name type="common">Staghorn coral</name>
    <dbReference type="NCBI Taxonomy" id="6130"/>
    <lineage>
        <taxon>Eukaryota</taxon>
        <taxon>Metazoa</taxon>
        <taxon>Cnidaria</taxon>
        <taxon>Anthozoa</taxon>
        <taxon>Hexacorallia</taxon>
        <taxon>Scleractinia</taxon>
        <taxon>Astrocoeniina</taxon>
        <taxon>Acroporidae</taxon>
        <taxon>Acropora</taxon>
    </lineage>
</organism>
<evidence type="ECO:0000256" key="1">
    <source>
        <dbReference type="ARBA" id="ARBA00022737"/>
    </source>
</evidence>
<keyword evidence="4" id="KW-1185">Reference proteome</keyword>
<name>A0AAD9Q3E2_ACRCE</name>
<feature type="repeat" description="NHL" evidence="2">
    <location>
        <begin position="361"/>
        <end position="404"/>
    </location>
</feature>
<dbReference type="GO" id="GO:0061630">
    <property type="term" value="F:ubiquitin protein ligase activity"/>
    <property type="evidence" value="ECO:0007669"/>
    <property type="project" value="TreeGrafter"/>
</dbReference>
<dbReference type="PROSITE" id="PS51125">
    <property type="entry name" value="NHL"/>
    <property type="match status" value="1"/>
</dbReference>
<evidence type="ECO:0000256" key="2">
    <source>
        <dbReference type="PROSITE-ProRule" id="PRU00504"/>
    </source>
</evidence>
<dbReference type="Proteomes" id="UP001249851">
    <property type="component" value="Unassembled WGS sequence"/>
</dbReference>
<reference evidence="3" key="2">
    <citation type="journal article" date="2023" name="Science">
        <title>Genomic signatures of disease resistance in endangered staghorn corals.</title>
        <authorList>
            <person name="Vollmer S.V."/>
            <person name="Selwyn J.D."/>
            <person name="Despard B.A."/>
            <person name="Roesel C.L."/>
        </authorList>
    </citation>
    <scope>NUCLEOTIDE SEQUENCE</scope>
    <source>
        <strain evidence="3">K2</strain>
    </source>
</reference>
<comment type="caution">
    <text evidence="3">The sequence shown here is derived from an EMBL/GenBank/DDBJ whole genome shotgun (WGS) entry which is preliminary data.</text>
</comment>
<dbReference type="PANTHER" id="PTHR24104:SF51">
    <property type="entry name" value="SMP-30_GLUCONOLACTONASE_LRE-LIKE REGION DOMAIN-CONTAINING PROTEIN"/>
    <property type="match status" value="1"/>
</dbReference>
<gene>
    <name evidence="3" type="ORF">P5673_024684</name>
</gene>
<dbReference type="InterPro" id="IPR011042">
    <property type="entry name" value="6-blade_b-propeller_TolB-like"/>
</dbReference>
<dbReference type="AlphaFoldDB" id="A0AAD9Q3E2"/>
<protein>
    <submittedName>
        <fullName evidence="3">Protein lin-41</fullName>
    </submittedName>
</protein>
<proteinExistence type="predicted"/>
<dbReference type="GO" id="GO:0000209">
    <property type="term" value="P:protein polyubiquitination"/>
    <property type="evidence" value="ECO:0007669"/>
    <property type="project" value="TreeGrafter"/>
</dbReference>